<reference evidence="3" key="1">
    <citation type="submission" date="2018-09" db="EMBL/GenBank/DDBJ databases">
        <authorList>
            <person name="Livingstone P.G."/>
            <person name="Whitworth D.E."/>
        </authorList>
    </citation>
    <scope>NUCLEOTIDE SEQUENCE [LARGE SCALE GENOMIC DNA]</scope>
    <source>
        <strain evidence="3">CA054A</strain>
    </source>
</reference>
<dbReference type="EMBL" id="RAVZ01000005">
    <property type="protein sequence ID" value="RKG93706.1"/>
    <property type="molecule type" value="Genomic_DNA"/>
</dbReference>
<protein>
    <submittedName>
        <fullName evidence="2">Uncharacterized protein</fullName>
    </submittedName>
</protein>
<dbReference type="OrthoDB" id="5500195at2"/>
<gene>
    <name evidence="2" type="ORF">D7V88_01735</name>
</gene>
<keyword evidence="3" id="KW-1185">Reference proteome</keyword>
<feature type="region of interest" description="Disordered" evidence="1">
    <location>
        <begin position="23"/>
        <end position="48"/>
    </location>
</feature>
<feature type="compositionally biased region" description="Low complexity" evidence="1">
    <location>
        <begin position="32"/>
        <end position="46"/>
    </location>
</feature>
<dbReference type="AlphaFoldDB" id="A0A3A8JFF9"/>
<evidence type="ECO:0000313" key="3">
    <source>
        <dbReference type="Proteomes" id="UP000268094"/>
    </source>
</evidence>
<accession>A0A3A8JFF9</accession>
<name>A0A3A8JFF9_9BACT</name>
<sequence>MQKLFLAVPFALIAAGCGGEMDGQGMTEDAQPESAAEPSAVEPSAADSIASTEQAVTLGGTYWWGTANNGDTTTTIGTSTNRTCFMTSLFGNLKPATAGNWSSAGVYNYSGNWVAFVNHSNSKALATGIQCLNTATNRTSEVTWRQGTAAKLLGAVTADRRCFLTRVEASTNAFINGDSEVKVWNDGLNWYLGGDLTGPGGGRALCVDVPTGMGGWLWGSGEGGGFTENLAYNAGGVACLLSGVGGRFTTNSYTDGVSIDYNSGTRYWEMTVMNGKRGYANCVK</sequence>
<evidence type="ECO:0000256" key="1">
    <source>
        <dbReference type="SAM" id="MobiDB-lite"/>
    </source>
</evidence>
<evidence type="ECO:0000313" key="2">
    <source>
        <dbReference type="EMBL" id="RKG93706.1"/>
    </source>
</evidence>
<organism evidence="2 3">
    <name type="scientific">Corallococcus terminator</name>
    <dbReference type="NCBI Taxonomy" id="2316733"/>
    <lineage>
        <taxon>Bacteria</taxon>
        <taxon>Pseudomonadati</taxon>
        <taxon>Myxococcota</taxon>
        <taxon>Myxococcia</taxon>
        <taxon>Myxococcales</taxon>
        <taxon>Cystobacterineae</taxon>
        <taxon>Myxococcaceae</taxon>
        <taxon>Corallococcus</taxon>
    </lineage>
</organism>
<dbReference type="PROSITE" id="PS51257">
    <property type="entry name" value="PROKAR_LIPOPROTEIN"/>
    <property type="match status" value="1"/>
</dbReference>
<dbReference type="Proteomes" id="UP000268094">
    <property type="component" value="Unassembled WGS sequence"/>
</dbReference>
<proteinExistence type="predicted"/>
<comment type="caution">
    <text evidence="2">The sequence shown here is derived from an EMBL/GenBank/DDBJ whole genome shotgun (WGS) entry which is preliminary data.</text>
</comment>